<feature type="domain" description="Ras-GAP" evidence="2">
    <location>
        <begin position="38"/>
        <end position="156"/>
    </location>
</feature>
<sequence>MPLVEFLEPLLSTKKKEEIAKCLVNIHEKADNSDVAGFLASIVNHELDSYDNLSLLFRSNSIGSKAVESYVKLVAAEYLQTLFKTFIENLITSMDDLEVDPSRLMCTNSSGSTSSSTSNFSSSDSNGRLAQNQRALMNLVKVVWAKVKASLEYFPQ</sequence>
<keyword evidence="1" id="KW-0343">GTPase activation</keyword>
<dbReference type="SUPFAM" id="SSF48350">
    <property type="entry name" value="GTPase activation domain, GAP"/>
    <property type="match status" value="1"/>
</dbReference>
<dbReference type="PANTHER" id="PTHR10194">
    <property type="entry name" value="RAS GTPASE-ACTIVATING PROTEINS"/>
    <property type="match status" value="1"/>
</dbReference>
<evidence type="ECO:0000313" key="4">
    <source>
        <dbReference type="Proteomes" id="UP000281553"/>
    </source>
</evidence>
<dbReference type="AlphaFoldDB" id="A0A3P7LAK3"/>
<protein>
    <recommendedName>
        <fullName evidence="2">Ras-GAP domain-containing protein</fullName>
    </recommendedName>
</protein>
<dbReference type="GO" id="GO:0005096">
    <property type="term" value="F:GTPase activator activity"/>
    <property type="evidence" value="ECO:0007669"/>
    <property type="project" value="UniProtKB-KW"/>
</dbReference>
<organism evidence="3 4">
    <name type="scientific">Dibothriocephalus latus</name>
    <name type="common">Fish tapeworm</name>
    <name type="synonym">Diphyllobothrium latum</name>
    <dbReference type="NCBI Taxonomy" id="60516"/>
    <lineage>
        <taxon>Eukaryota</taxon>
        <taxon>Metazoa</taxon>
        <taxon>Spiralia</taxon>
        <taxon>Lophotrochozoa</taxon>
        <taxon>Platyhelminthes</taxon>
        <taxon>Cestoda</taxon>
        <taxon>Eucestoda</taxon>
        <taxon>Diphyllobothriidea</taxon>
        <taxon>Diphyllobothriidae</taxon>
        <taxon>Dibothriocephalus</taxon>
    </lineage>
</organism>
<keyword evidence="4" id="KW-1185">Reference proteome</keyword>
<name>A0A3P7LAK3_DIBLA</name>
<accession>A0A3P7LAK3</accession>
<reference evidence="3 4" key="1">
    <citation type="submission" date="2018-11" db="EMBL/GenBank/DDBJ databases">
        <authorList>
            <consortium name="Pathogen Informatics"/>
        </authorList>
    </citation>
    <scope>NUCLEOTIDE SEQUENCE [LARGE SCALE GENOMIC DNA]</scope>
</reference>
<evidence type="ECO:0000256" key="1">
    <source>
        <dbReference type="ARBA" id="ARBA00022468"/>
    </source>
</evidence>
<dbReference type="InterPro" id="IPR008936">
    <property type="entry name" value="Rho_GTPase_activation_prot"/>
</dbReference>
<dbReference type="Proteomes" id="UP000281553">
    <property type="component" value="Unassembled WGS sequence"/>
</dbReference>
<gene>
    <name evidence="3" type="ORF">DILT_LOCUS6311</name>
</gene>
<dbReference type="OrthoDB" id="6280692at2759"/>
<dbReference type="Pfam" id="PF00616">
    <property type="entry name" value="RasGAP"/>
    <property type="match status" value="1"/>
</dbReference>
<dbReference type="Gene3D" id="1.10.506.10">
    <property type="entry name" value="GTPase Activation - p120gap, domain 1"/>
    <property type="match status" value="1"/>
</dbReference>
<evidence type="ECO:0000313" key="3">
    <source>
        <dbReference type="EMBL" id="VDN10480.1"/>
    </source>
</evidence>
<dbReference type="PROSITE" id="PS50018">
    <property type="entry name" value="RAS_GTPASE_ACTIV_2"/>
    <property type="match status" value="1"/>
</dbReference>
<evidence type="ECO:0000259" key="2">
    <source>
        <dbReference type="PROSITE" id="PS50018"/>
    </source>
</evidence>
<dbReference type="PANTHER" id="PTHR10194:SF60">
    <property type="entry name" value="RAS GTPASE-ACTIVATING PROTEIN RASKOL"/>
    <property type="match status" value="1"/>
</dbReference>
<dbReference type="InterPro" id="IPR039360">
    <property type="entry name" value="Ras_GTPase"/>
</dbReference>
<proteinExistence type="predicted"/>
<dbReference type="EMBL" id="UYRU01049239">
    <property type="protein sequence ID" value="VDN10480.1"/>
    <property type="molecule type" value="Genomic_DNA"/>
</dbReference>
<dbReference type="InterPro" id="IPR001936">
    <property type="entry name" value="RasGAP_dom"/>
</dbReference>